<dbReference type="SUPFAM" id="SSF53448">
    <property type="entry name" value="Nucleotide-diphospho-sugar transferases"/>
    <property type="match status" value="1"/>
</dbReference>
<dbReference type="AlphaFoldDB" id="A0A9W6SID6"/>
<sequence length="370" mass="40575">MPPLVSVIVPAYNSETTIGACISSALEQTIGLADVEVIAVDDGSTDGTGASLDAFAARHPDAMRVVHQENTGGPSVPRNVGLDLAQGKYVFFLDADDRLGPEALERMVGMAEEHSSDVVLGKMVGVDGRGVATTMFTRNTPRADLFRSRIYWTLSPLKLFRRDFLESLALRFPVGQHYGEDQPFTARAYLNARVISVLADYDCYYAGKGALSVNSASVATRLTSLDGMLTLLRAELPAGRRRDTLLKRHMELGLQSLWRAMRSEPDRDVRRAAFDKVRPAVAEWSRGPVAKAMGPYYRRQWLLVRAGELDAVVEQVRHFDKRGGVAPWGFDPAALPAGLRLRLRAAGPAASARRVWSAGWRRVGEKLRGA</sequence>
<feature type="domain" description="Glycosyltransferase 2-like" evidence="1">
    <location>
        <begin position="6"/>
        <end position="146"/>
    </location>
</feature>
<organism evidence="2 3">
    <name type="scientific">Actinorhabdospora filicis</name>
    <dbReference type="NCBI Taxonomy" id="1785913"/>
    <lineage>
        <taxon>Bacteria</taxon>
        <taxon>Bacillati</taxon>
        <taxon>Actinomycetota</taxon>
        <taxon>Actinomycetes</taxon>
        <taxon>Micromonosporales</taxon>
        <taxon>Micromonosporaceae</taxon>
        <taxon>Actinorhabdospora</taxon>
    </lineage>
</organism>
<accession>A0A9W6SID6</accession>
<proteinExistence type="predicted"/>
<dbReference type="InterPro" id="IPR001173">
    <property type="entry name" value="Glyco_trans_2-like"/>
</dbReference>
<evidence type="ECO:0000313" key="2">
    <source>
        <dbReference type="EMBL" id="GLZ76527.1"/>
    </source>
</evidence>
<dbReference type="PANTHER" id="PTHR22916:SF3">
    <property type="entry name" value="UDP-GLCNAC:BETAGAL BETA-1,3-N-ACETYLGLUCOSAMINYLTRANSFERASE-LIKE PROTEIN 1"/>
    <property type="match status" value="1"/>
</dbReference>
<dbReference type="PANTHER" id="PTHR22916">
    <property type="entry name" value="GLYCOSYLTRANSFERASE"/>
    <property type="match status" value="1"/>
</dbReference>
<name>A0A9W6SID6_9ACTN</name>
<dbReference type="Gene3D" id="3.90.550.10">
    <property type="entry name" value="Spore Coat Polysaccharide Biosynthesis Protein SpsA, Chain A"/>
    <property type="match status" value="1"/>
</dbReference>
<dbReference type="EMBL" id="BSTX01000001">
    <property type="protein sequence ID" value="GLZ76527.1"/>
    <property type="molecule type" value="Genomic_DNA"/>
</dbReference>
<evidence type="ECO:0000313" key="3">
    <source>
        <dbReference type="Proteomes" id="UP001165079"/>
    </source>
</evidence>
<evidence type="ECO:0000259" key="1">
    <source>
        <dbReference type="Pfam" id="PF00535"/>
    </source>
</evidence>
<dbReference type="RefSeq" id="WP_285661704.1">
    <property type="nucleotide sequence ID" value="NZ_BSTX01000001.1"/>
</dbReference>
<reference evidence="2" key="1">
    <citation type="submission" date="2023-03" db="EMBL/GenBank/DDBJ databases">
        <title>Actinorhabdospora filicis NBRC 111898.</title>
        <authorList>
            <person name="Ichikawa N."/>
            <person name="Sato H."/>
            <person name="Tonouchi N."/>
        </authorList>
    </citation>
    <scope>NUCLEOTIDE SEQUENCE</scope>
    <source>
        <strain evidence="2">NBRC 111898</strain>
    </source>
</reference>
<keyword evidence="3" id="KW-1185">Reference proteome</keyword>
<protein>
    <recommendedName>
        <fullName evidence="1">Glycosyltransferase 2-like domain-containing protein</fullName>
    </recommendedName>
</protein>
<dbReference type="Proteomes" id="UP001165079">
    <property type="component" value="Unassembled WGS sequence"/>
</dbReference>
<dbReference type="Pfam" id="PF00535">
    <property type="entry name" value="Glycos_transf_2"/>
    <property type="match status" value="1"/>
</dbReference>
<comment type="caution">
    <text evidence="2">The sequence shown here is derived from an EMBL/GenBank/DDBJ whole genome shotgun (WGS) entry which is preliminary data.</text>
</comment>
<dbReference type="CDD" id="cd00761">
    <property type="entry name" value="Glyco_tranf_GTA_type"/>
    <property type="match status" value="1"/>
</dbReference>
<dbReference type="InterPro" id="IPR029044">
    <property type="entry name" value="Nucleotide-diphossugar_trans"/>
</dbReference>
<gene>
    <name evidence="2" type="ORF">Afil01_13340</name>
</gene>
<dbReference type="GO" id="GO:0016758">
    <property type="term" value="F:hexosyltransferase activity"/>
    <property type="evidence" value="ECO:0007669"/>
    <property type="project" value="UniProtKB-ARBA"/>
</dbReference>